<proteinExistence type="predicted"/>
<dbReference type="GO" id="GO:0003938">
    <property type="term" value="F:IMP dehydrogenase activity"/>
    <property type="evidence" value="ECO:0007669"/>
    <property type="project" value="UniProtKB-EC"/>
</dbReference>
<dbReference type="Proteomes" id="UP000254502">
    <property type="component" value="Unassembled WGS sequence"/>
</dbReference>
<dbReference type="InterPro" id="IPR013785">
    <property type="entry name" value="Aldolase_TIM"/>
</dbReference>
<feature type="region of interest" description="Disordered" evidence="1">
    <location>
        <begin position="31"/>
        <end position="52"/>
    </location>
</feature>
<dbReference type="EC" id="1.1.1.205" evidence="3"/>
<evidence type="ECO:0000313" key="4">
    <source>
        <dbReference type="Proteomes" id="UP000254502"/>
    </source>
</evidence>
<name>A0A380DJI2_STAAU</name>
<sequence length="52" mass="5733">MGGVRAGMGYTGSHDLRELREEAQFTRMGPAGLAESHPHNIQITKESPNYSF</sequence>
<reference evidence="3 4" key="1">
    <citation type="submission" date="2018-06" db="EMBL/GenBank/DDBJ databases">
        <authorList>
            <consortium name="Pathogen Informatics"/>
            <person name="Doyle S."/>
        </authorList>
    </citation>
    <scope>NUCLEOTIDE SEQUENCE [LARGE SCALE GENOMIC DNA]</scope>
    <source>
        <strain evidence="3 4">NCTC5664</strain>
    </source>
</reference>
<organism evidence="3 4">
    <name type="scientific">Staphylococcus aureus</name>
    <dbReference type="NCBI Taxonomy" id="1280"/>
    <lineage>
        <taxon>Bacteria</taxon>
        <taxon>Bacillati</taxon>
        <taxon>Bacillota</taxon>
        <taxon>Bacilli</taxon>
        <taxon>Bacillales</taxon>
        <taxon>Staphylococcaceae</taxon>
        <taxon>Staphylococcus</taxon>
    </lineage>
</organism>
<accession>A0A380DJI2</accession>
<dbReference type="AlphaFoldDB" id="A0A380DJI2"/>
<dbReference type="Gene3D" id="3.20.20.70">
    <property type="entry name" value="Aldolase class I"/>
    <property type="match status" value="1"/>
</dbReference>
<protein>
    <submittedName>
        <fullName evidence="3">Inosine-5-monophosphate dehydrogenase</fullName>
        <ecNumber evidence="3">1.1.1.205</ecNumber>
    </submittedName>
</protein>
<feature type="domain" description="IMP dehydrogenase/GMP reductase" evidence="2">
    <location>
        <begin position="1"/>
        <end position="39"/>
    </location>
</feature>
<evidence type="ECO:0000313" key="3">
    <source>
        <dbReference type="EMBL" id="SUK31930.1"/>
    </source>
</evidence>
<evidence type="ECO:0000256" key="1">
    <source>
        <dbReference type="SAM" id="MobiDB-lite"/>
    </source>
</evidence>
<feature type="compositionally biased region" description="Polar residues" evidence="1">
    <location>
        <begin position="39"/>
        <end position="52"/>
    </location>
</feature>
<dbReference type="EMBL" id="UHAQ01000002">
    <property type="protein sequence ID" value="SUK31930.1"/>
    <property type="molecule type" value="Genomic_DNA"/>
</dbReference>
<keyword evidence="3" id="KW-0560">Oxidoreductase</keyword>
<dbReference type="Pfam" id="PF00478">
    <property type="entry name" value="IMPDH"/>
    <property type="match status" value="1"/>
</dbReference>
<dbReference type="SUPFAM" id="SSF51412">
    <property type="entry name" value="Inosine monophosphate dehydrogenase (IMPDH)"/>
    <property type="match status" value="1"/>
</dbReference>
<evidence type="ECO:0000259" key="2">
    <source>
        <dbReference type="Pfam" id="PF00478"/>
    </source>
</evidence>
<gene>
    <name evidence="3" type="primary">guaB_1</name>
    <name evidence="3" type="ORF">NCTC5664_00306</name>
</gene>
<dbReference type="InterPro" id="IPR001093">
    <property type="entry name" value="IMP_DH_GMPRt"/>
</dbReference>